<evidence type="ECO:0000313" key="5">
    <source>
        <dbReference type="Proteomes" id="UP000245839"/>
    </source>
</evidence>
<reference evidence="4 6" key="1">
    <citation type="submission" date="2016-10" db="EMBL/GenBank/DDBJ databases">
        <authorList>
            <person name="Cai Z."/>
        </authorList>
    </citation>
    <scope>NUCLEOTIDE SEQUENCE [LARGE SCALE GENOMIC DNA]</scope>
    <source>
        <strain evidence="4 6">DSM 25227</strain>
    </source>
</reference>
<name>A0A2Y9AE79_9RHOB</name>
<dbReference type="EMBL" id="QGDJ01000002">
    <property type="protein sequence ID" value="PWJ21168.1"/>
    <property type="molecule type" value="Genomic_DNA"/>
</dbReference>
<organism evidence="4 6">
    <name type="scientific">Jannaschia seohaensis</name>
    <dbReference type="NCBI Taxonomy" id="475081"/>
    <lineage>
        <taxon>Bacteria</taxon>
        <taxon>Pseudomonadati</taxon>
        <taxon>Pseudomonadota</taxon>
        <taxon>Alphaproteobacteria</taxon>
        <taxon>Rhodobacterales</taxon>
        <taxon>Roseobacteraceae</taxon>
        <taxon>Jannaschia</taxon>
    </lineage>
</organism>
<keyword evidence="1" id="KW-0812">Transmembrane</keyword>
<evidence type="ECO:0000256" key="2">
    <source>
        <dbReference type="SAM" id="SignalP"/>
    </source>
</evidence>
<evidence type="ECO:0000313" key="4">
    <source>
        <dbReference type="EMBL" id="SSA41578.1"/>
    </source>
</evidence>
<accession>A0A2Y9AE79</accession>
<keyword evidence="1" id="KW-1133">Transmembrane helix</keyword>
<feature type="chain" id="PRO_5036058902" evidence="2">
    <location>
        <begin position="32"/>
        <end position="213"/>
    </location>
</feature>
<feature type="signal peptide" evidence="2">
    <location>
        <begin position="1"/>
        <end position="31"/>
    </location>
</feature>
<gene>
    <name evidence="3" type="ORF">BCF38_102418</name>
    <name evidence="4" type="ORF">SAMN05421539_102418</name>
</gene>
<sequence length="213" mass="22000">MSLLRLSRAALRSLVVGAAILTATIAGSTTADPPAMTITFTDRPLDGVVDLHAQGALTVSAFTLFFDDSNSFKVPQIRPSSGDLSFGPGETGLQDIYDVPVGTVPAFGTNTSSVNCSGFSGDLFKPSRVNSSVDSVYVAPDYMDGAPIDSRMTCAGSFASLGISGDPLSMFLPGEQRVDYVFTTTAAVPLPAALWLLLGGLGAVAALGRSRRG</sequence>
<keyword evidence="5" id="KW-1185">Reference proteome</keyword>
<proteinExistence type="predicted"/>
<reference evidence="3 5" key="2">
    <citation type="submission" date="2018-03" db="EMBL/GenBank/DDBJ databases">
        <title>Genomic Encyclopedia of Archaeal and Bacterial Type Strains, Phase II (KMG-II): from individual species to whole genera.</title>
        <authorList>
            <person name="Goeker M."/>
        </authorList>
    </citation>
    <scope>NUCLEOTIDE SEQUENCE [LARGE SCALE GENOMIC DNA]</scope>
    <source>
        <strain evidence="3 5">DSM 25227</strain>
    </source>
</reference>
<dbReference type="RefSeq" id="WP_170125321.1">
    <property type="nucleotide sequence ID" value="NZ_QGDJ01000002.1"/>
</dbReference>
<dbReference type="AlphaFoldDB" id="A0A2Y9AE79"/>
<dbReference type="InterPro" id="IPR022472">
    <property type="entry name" value="VPLPA-CTERM"/>
</dbReference>
<feature type="transmembrane region" description="Helical" evidence="1">
    <location>
        <begin position="186"/>
        <end position="207"/>
    </location>
</feature>
<keyword evidence="1" id="KW-0472">Membrane</keyword>
<evidence type="ECO:0000313" key="3">
    <source>
        <dbReference type="EMBL" id="PWJ21168.1"/>
    </source>
</evidence>
<evidence type="ECO:0000256" key="1">
    <source>
        <dbReference type="SAM" id="Phobius"/>
    </source>
</evidence>
<dbReference type="EMBL" id="UETC01000002">
    <property type="protein sequence ID" value="SSA41578.1"/>
    <property type="molecule type" value="Genomic_DNA"/>
</dbReference>
<keyword evidence="2" id="KW-0732">Signal</keyword>
<dbReference type="NCBIfam" id="TIGR03370">
    <property type="entry name" value="VPLPA-CTERM"/>
    <property type="match status" value="1"/>
</dbReference>
<dbReference type="Proteomes" id="UP000251571">
    <property type="component" value="Unassembled WGS sequence"/>
</dbReference>
<evidence type="ECO:0000313" key="6">
    <source>
        <dbReference type="Proteomes" id="UP000251571"/>
    </source>
</evidence>
<dbReference type="Proteomes" id="UP000245839">
    <property type="component" value="Unassembled WGS sequence"/>
</dbReference>
<protein>
    <submittedName>
        <fullName evidence="3">Putative secreted protein</fullName>
    </submittedName>
    <submittedName>
        <fullName evidence="4">VPLPA-CTERM protein sorting domain-containing protein</fullName>
    </submittedName>
</protein>